<name>A0A8T0VKN1_PANVG</name>
<dbReference type="AlphaFoldDB" id="A0A8T0VKN1"/>
<evidence type="ECO:0000313" key="3">
    <source>
        <dbReference type="Proteomes" id="UP000823388"/>
    </source>
</evidence>
<protein>
    <submittedName>
        <fullName evidence="2">Uncharacterized protein</fullName>
    </submittedName>
</protein>
<comment type="caution">
    <text evidence="2">The sequence shown here is derived from an EMBL/GenBank/DDBJ whole genome shotgun (WGS) entry which is preliminary data.</text>
</comment>
<sequence>MELKESVIQGRYAWNVLCIPSPQNFSPAAAAWKESVKGERRGLLELIAGPRADFMRCALPRIKSTQTPSPSLRVPSPPLRHRRPSPPPIIQRSTLVRYPLPVFAAAEPELGCLRHQRLSFAFVTDH</sequence>
<accession>A0A8T0VKN1</accession>
<keyword evidence="3" id="KW-1185">Reference proteome</keyword>
<evidence type="ECO:0000256" key="1">
    <source>
        <dbReference type="SAM" id="MobiDB-lite"/>
    </source>
</evidence>
<evidence type="ECO:0000313" key="2">
    <source>
        <dbReference type="EMBL" id="KAG2636812.1"/>
    </source>
</evidence>
<gene>
    <name evidence="2" type="ORF">PVAP13_2NG474203</name>
</gene>
<dbReference type="Proteomes" id="UP000823388">
    <property type="component" value="Chromosome 2N"/>
</dbReference>
<organism evidence="2 3">
    <name type="scientific">Panicum virgatum</name>
    <name type="common">Blackwell switchgrass</name>
    <dbReference type="NCBI Taxonomy" id="38727"/>
    <lineage>
        <taxon>Eukaryota</taxon>
        <taxon>Viridiplantae</taxon>
        <taxon>Streptophyta</taxon>
        <taxon>Embryophyta</taxon>
        <taxon>Tracheophyta</taxon>
        <taxon>Spermatophyta</taxon>
        <taxon>Magnoliopsida</taxon>
        <taxon>Liliopsida</taxon>
        <taxon>Poales</taxon>
        <taxon>Poaceae</taxon>
        <taxon>PACMAD clade</taxon>
        <taxon>Panicoideae</taxon>
        <taxon>Panicodae</taxon>
        <taxon>Paniceae</taxon>
        <taxon>Panicinae</taxon>
        <taxon>Panicum</taxon>
        <taxon>Panicum sect. Hiantes</taxon>
    </lineage>
</organism>
<feature type="region of interest" description="Disordered" evidence="1">
    <location>
        <begin position="62"/>
        <end position="87"/>
    </location>
</feature>
<reference evidence="2" key="1">
    <citation type="submission" date="2020-05" db="EMBL/GenBank/DDBJ databases">
        <title>WGS assembly of Panicum virgatum.</title>
        <authorList>
            <person name="Lovell J.T."/>
            <person name="Jenkins J."/>
            <person name="Shu S."/>
            <person name="Juenger T.E."/>
            <person name="Schmutz J."/>
        </authorList>
    </citation>
    <scope>NUCLEOTIDE SEQUENCE</scope>
    <source>
        <strain evidence="2">AP13</strain>
    </source>
</reference>
<dbReference type="EMBL" id="CM029040">
    <property type="protein sequence ID" value="KAG2636812.1"/>
    <property type="molecule type" value="Genomic_DNA"/>
</dbReference>
<proteinExistence type="predicted"/>